<evidence type="ECO:0000313" key="1">
    <source>
        <dbReference type="EMBL" id="MSS85204.1"/>
    </source>
</evidence>
<proteinExistence type="predicted"/>
<dbReference type="Pfam" id="PF10009">
    <property type="entry name" value="DUF2252"/>
    <property type="match status" value="1"/>
</dbReference>
<keyword evidence="2" id="KW-1185">Reference proteome</keyword>
<reference evidence="1 2" key="1">
    <citation type="submission" date="2019-08" db="EMBL/GenBank/DDBJ databases">
        <title>In-depth cultivation of the pig gut microbiome towards novel bacterial diversity and tailored functional studies.</title>
        <authorList>
            <person name="Wylensek D."/>
            <person name="Hitch T.C.A."/>
            <person name="Clavel T."/>
        </authorList>
    </citation>
    <scope>NUCLEOTIDE SEQUENCE [LARGE SCALE GENOMIC DNA]</scope>
    <source>
        <strain evidence="1 2">WB03_NA08</strain>
    </source>
</reference>
<accession>A0A6N7VTV7</accession>
<dbReference type="PANTHER" id="PTHR39441:SF1">
    <property type="entry name" value="DUF2252 DOMAIN-CONTAINING PROTEIN"/>
    <property type="match status" value="1"/>
</dbReference>
<evidence type="ECO:0000313" key="2">
    <source>
        <dbReference type="Proteomes" id="UP000470875"/>
    </source>
</evidence>
<dbReference type="AlphaFoldDB" id="A0A6N7VTV7"/>
<dbReference type="Proteomes" id="UP000470875">
    <property type="component" value="Unassembled WGS sequence"/>
</dbReference>
<gene>
    <name evidence="1" type="ORF">FYJ24_10650</name>
</gene>
<organism evidence="1 2">
    <name type="scientific">Scrofimicrobium canadense</name>
    <dbReference type="NCBI Taxonomy" id="2652290"/>
    <lineage>
        <taxon>Bacteria</taxon>
        <taxon>Bacillati</taxon>
        <taxon>Actinomycetota</taxon>
        <taxon>Actinomycetes</taxon>
        <taxon>Actinomycetales</taxon>
        <taxon>Actinomycetaceae</taxon>
        <taxon>Scrofimicrobium</taxon>
    </lineage>
</organism>
<dbReference type="PANTHER" id="PTHR39441">
    <property type="entry name" value="DUF2252 DOMAIN-CONTAINING PROTEIN"/>
    <property type="match status" value="1"/>
</dbReference>
<comment type="caution">
    <text evidence="1">The sequence shown here is derived from an EMBL/GenBank/DDBJ whole genome shotgun (WGS) entry which is preliminary data.</text>
</comment>
<sequence>MKTPVTTHVDEVLRGNIAGVFEDYRSTTSPDISLLLSTYSLTDIVRRVVGVGSVGTNCFLVALSSEEGDGLVLQVKEAMTSVVQDYSSPNLTTPGTLGRQDSPGKRVVDHQRILQAFSDPFLGFMSAQGRSYYVRQFQDSKGSFDLAAMNLNELDAYCRVCGAMLARAH</sequence>
<protein>
    <submittedName>
        <fullName evidence="1">DUF2252 domain-containing protein</fullName>
    </submittedName>
</protein>
<dbReference type="InterPro" id="IPR018721">
    <property type="entry name" value="DUF2252"/>
</dbReference>
<dbReference type="EMBL" id="VULO01000013">
    <property type="protein sequence ID" value="MSS85204.1"/>
    <property type="molecule type" value="Genomic_DNA"/>
</dbReference>
<name>A0A6N7VTV7_9ACTO</name>